<dbReference type="SUPFAM" id="SSF51905">
    <property type="entry name" value="FAD/NAD(P)-binding domain"/>
    <property type="match status" value="1"/>
</dbReference>
<dbReference type="GO" id="GO:0016709">
    <property type="term" value="F:oxidoreductase activity, acting on paired donors, with incorporation or reduction of molecular oxygen, NAD(P)H as one donor, and incorporation of one atom of oxygen"/>
    <property type="evidence" value="ECO:0007669"/>
    <property type="project" value="UniProtKB-ARBA"/>
</dbReference>
<name>A0AAJ5VAB2_MICMQ</name>
<sequence>MSASVKSPRAPLTPLGEDVWPDSTEVLIMGGGPVGLSCAIMLAQRGIDVLLVERRDFVFRFPRAHLLNPRTMEAFHDMGVADDIYRATPAHDRWRKAAWYTTATGPGRFDGMKIGDVPAWGGGPDAARYRSSSPRAFANMPQLRLDPLIHRHALAAAPGRIRSRQEVVAIEQDAESAIVSIADLETGARRTVRAQYVIAADGGRDSADLLGVELEGPRDMREVVNYHVSMDLSAWSEPDALLGHFLHPAGGARRRGTIQALGPTHYNRDSEEWLVSVAAWMVEGDPEDEAALFASIRRMLGLADDHEITMHSMTRWSYHAVVAKQFRDGRVFLAGDAAHKHPPTGGLGLNSGIQDAQNLCWKIAAVLDGQAPDALLDSYQAERRPVVAWYTAHSLENANRHPPIAEALGFCDDEEEGFRGLETFVSDTPEGAAMRQRVAAEVAHNAHDYSQLGVEAGYHYWAGALVPDGTPVPGDPADPVTFHPTSRPGHHLPHVWLAGVESPEGTPLSSHDLIASTGLTLITSESAAPNWREAAAAIAGEMPLTVVTIDDDDAAWGAVRQLDDDGALLVRPDRKVAWRAATLPADPGGELAAALEVILRGGDVPAGDPAEPYLRRIRAAANVLVR</sequence>
<dbReference type="GO" id="GO:0071949">
    <property type="term" value="F:FAD binding"/>
    <property type="evidence" value="ECO:0007669"/>
    <property type="project" value="InterPro"/>
</dbReference>
<organism evidence="5 6">
    <name type="scientific">Microbacterium maritypicum</name>
    <name type="common">Microbacterium liquefaciens</name>
    <dbReference type="NCBI Taxonomy" id="33918"/>
    <lineage>
        <taxon>Bacteria</taxon>
        <taxon>Bacillati</taxon>
        <taxon>Actinomycetota</taxon>
        <taxon>Actinomycetes</taxon>
        <taxon>Micrococcales</taxon>
        <taxon>Microbacteriaceae</taxon>
        <taxon>Microbacterium</taxon>
    </lineage>
</organism>
<dbReference type="PANTHER" id="PTHR43004">
    <property type="entry name" value="TRK SYSTEM POTASSIUM UPTAKE PROTEIN"/>
    <property type="match status" value="1"/>
</dbReference>
<feature type="domain" description="FAD-binding" evidence="4">
    <location>
        <begin position="24"/>
        <end position="388"/>
    </location>
</feature>
<reference evidence="5" key="1">
    <citation type="submission" date="2023-02" db="EMBL/GenBank/DDBJ databases">
        <title>Genome sequence of Microbacterium liquefaciens B1075.</title>
        <authorList>
            <person name="Cao J."/>
            <person name="Li X."/>
        </authorList>
    </citation>
    <scope>NUCLEOTIDE SEQUENCE</scope>
    <source>
        <strain evidence="5">B1075</strain>
    </source>
</reference>
<dbReference type="Gene3D" id="3.30.9.10">
    <property type="entry name" value="D-Amino Acid Oxidase, subunit A, domain 2"/>
    <property type="match status" value="1"/>
</dbReference>
<evidence type="ECO:0000313" key="5">
    <source>
        <dbReference type="EMBL" id="WEF20549.1"/>
    </source>
</evidence>
<accession>A0AAJ5VAB2</accession>
<dbReference type="PRINTS" id="PR00420">
    <property type="entry name" value="RNGMNOXGNASE"/>
</dbReference>
<protein>
    <submittedName>
        <fullName evidence="5">FAD-dependent monooxygenase</fullName>
    </submittedName>
</protein>
<evidence type="ECO:0000256" key="3">
    <source>
        <dbReference type="ARBA" id="ARBA00022827"/>
    </source>
</evidence>
<keyword evidence="3" id="KW-0274">FAD</keyword>
<comment type="cofactor">
    <cofactor evidence="1">
        <name>FAD</name>
        <dbReference type="ChEBI" id="CHEBI:57692"/>
    </cofactor>
</comment>
<keyword evidence="2" id="KW-0285">Flavoprotein</keyword>
<evidence type="ECO:0000256" key="2">
    <source>
        <dbReference type="ARBA" id="ARBA00022630"/>
    </source>
</evidence>
<dbReference type="EMBL" id="CP118606">
    <property type="protein sequence ID" value="WEF20549.1"/>
    <property type="molecule type" value="Genomic_DNA"/>
</dbReference>
<proteinExistence type="predicted"/>
<dbReference type="InterPro" id="IPR050641">
    <property type="entry name" value="RIFMO-like"/>
</dbReference>
<dbReference type="RefSeq" id="WP_210698191.1">
    <property type="nucleotide sequence ID" value="NZ_CP118606.1"/>
</dbReference>
<evidence type="ECO:0000313" key="6">
    <source>
        <dbReference type="Proteomes" id="UP001214756"/>
    </source>
</evidence>
<dbReference type="PANTHER" id="PTHR43004:SF19">
    <property type="entry name" value="BINDING MONOOXYGENASE, PUTATIVE (JCVI)-RELATED"/>
    <property type="match status" value="1"/>
</dbReference>
<evidence type="ECO:0000259" key="4">
    <source>
        <dbReference type="Pfam" id="PF01494"/>
    </source>
</evidence>
<evidence type="ECO:0000256" key="1">
    <source>
        <dbReference type="ARBA" id="ARBA00001974"/>
    </source>
</evidence>
<dbReference type="Proteomes" id="UP001214756">
    <property type="component" value="Chromosome"/>
</dbReference>
<keyword evidence="5" id="KW-0503">Monooxygenase</keyword>
<dbReference type="Pfam" id="PF21274">
    <property type="entry name" value="Rng_hyd_C"/>
    <property type="match status" value="1"/>
</dbReference>
<dbReference type="Pfam" id="PF01494">
    <property type="entry name" value="FAD_binding_3"/>
    <property type="match status" value="1"/>
</dbReference>
<gene>
    <name evidence="5" type="ORF">PWF71_14835</name>
</gene>
<keyword evidence="5" id="KW-0560">Oxidoreductase</keyword>
<dbReference type="AlphaFoldDB" id="A0AAJ5VAB2"/>
<dbReference type="Gene3D" id="3.50.50.60">
    <property type="entry name" value="FAD/NAD(P)-binding domain"/>
    <property type="match status" value="1"/>
</dbReference>
<dbReference type="InterPro" id="IPR002938">
    <property type="entry name" value="FAD-bd"/>
</dbReference>
<dbReference type="InterPro" id="IPR036188">
    <property type="entry name" value="FAD/NAD-bd_sf"/>
</dbReference>
<dbReference type="Gene3D" id="3.40.30.120">
    <property type="match status" value="1"/>
</dbReference>